<evidence type="ECO:0000313" key="4">
    <source>
        <dbReference type="Proteomes" id="UP001595699"/>
    </source>
</evidence>
<keyword evidence="4" id="KW-1185">Reference proteome</keyword>
<feature type="domain" description="CN hydrolase" evidence="2">
    <location>
        <begin position="1"/>
        <end position="241"/>
    </location>
</feature>
<evidence type="ECO:0000259" key="2">
    <source>
        <dbReference type="PROSITE" id="PS50263"/>
    </source>
</evidence>
<sequence>MRAVVVQFAAGLDKSENLETIQRLARDSASVHPDLVVLPEAAMHDFGRQDLPLAPVAERLDGPFVDTLSRLAKELGSTVVGGMFEAVPDDPDLVYNTLVALGPDGELAGAYRKIHLYDAFGYQESARLAPGSGELVTLAVGEHRVGLLTCYDLRFPELTRKLAGDGADVLAIAAAWLAGPLKEDHWTTLVRARAIENTSYVLASAQCGRAYCGRSMVVDPTGTAVSALAAEPGWTSADVSAERVQSVRLINPTLAHRRFGIEGGDAP</sequence>
<dbReference type="SUPFAM" id="SSF56317">
    <property type="entry name" value="Carbon-nitrogen hydrolase"/>
    <property type="match status" value="1"/>
</dbReference>
<name>A0ABV7YJX7_9ACTN</name>
<accession>A0ABV7YJX7</accession>
<dbReference type="EMBL" id="JBHRZH010000022">
    <property type="protein sequence ID" value="MFC3764025.1"/>
    <property type="molecule type" value="Genomic_DNA"/>
</dbReference>
<protein>
    <submittedName>
        <fullName evidence="3">Carbon-nitrogen hydrolase family protein</fullName>
    </submittedName>
</protein>
<comment type="caution">
    <text evidence="3">The sequence shown here is derived from an EMBL/GenBank/DDBJ whole genome shotgun (WGS) entry which is preliminary data.</text>
</comment>
<evidence type="ECO:0000256" key="1">
    <source>
        <dbReference type="ARBA" id="ARBA00010613"/>
    </source>
</evidence>
<dbReference type="CDD" id="cd07581">
    <property type="entry name" value="nitrilase_3"/>
    <property type="match status" value="1"/>
</dbReference>
<dbReference type="Gene3D" id="3.60.110.10">
    <property type="entry name" value="Carbon-nitrogen hydrolase"/>
    <property type="match status" value="1"/>
</dbReference>
<organism evidence="3 4">
    <name type="scientific">Tenggerimyces flavus</name>
    <dbReference type="NCBI Taxonomy" id="1708749"/>
    <lineage>
        <taxon>Bacteria</taxon>
        <taxon>Bacillati</taxon>
        <taxon>Actinomycetota</taxon>
        <taxon>Actinomycetes</taxon>
        <taxon>Propionibacteriales</taxon>
        <taxon>Nocardioidaceae</taxon>
        <taxon>Tenggerimyces</taxon>
    </lineage>
</organism>
<comment type="similarity">
    <text evidence="1">Belongs to the carbon-nitrogen hydrolase superfamily. NIT1/NIT2 family.</text>
</comment>
<dbReference type="Pfam" id="PF00795">
    <property type="entry name" value="CN_hydrolase"/>
    <property type="match status" value="1"/>
</dbReference>
<dbReference type="PANTHER" id="PTHR23088">
    <property type="entry name" value="NITRILASE-RELATED"/>
    <property type="match status" value="1"/>
</dbReference>
<reference evidence="4" key="1">
    <citation type="journal article" date="2019" name="Int. J. Syst. Evol. Microbiol.">
        <title>The Global Catalogue of Microorganisms (GCM) 10K type strain sequencing project: providing services to taxonomists for standard genome sequencing and annotation.</title>
        <authorList>
            <consortium name="The Broad Institute Genomics Platform"/>
            <consortium name="The Broad Institute Genome Sequencing Center for Infectious Disease"/>
            <person name="Wu L."/>
            <person name="Ma J."/>
        </authorList>
    </citation>
    <scope>NUCLEOTIDE SEQUENCE [LARGE SCALE GENOMIC DNA]</scope>
    <source>
        <strain evidence="4">CGMCC 4.7241</strain>
    </source>
</reference>
<dbReference type="InterPro" id="IPR001110">
    <property type="entry name" value="UPF0012_CS"/>
</dbReference>
<evidence type="ECO:0000313" key="3">
    <source>
        <dbReference type="EMBL" id="MFC3764025.1"/>
    </source>
</evidence>
<proteinExistence type="inferred from homology"/>
<dbReference type="GO" id="GO:0016787">
    <property type="term" value="F:hydrolase activity"/>
    <property type="evidence" value="ECO:0007669"/>
    <property type="project" value="UniProtKB-KW"/>
</dbReference>
<gene>
    <name evidence="3" type="ORF">ACFOUW_24540</name>
</gene>
<dbReference type="InterPro" id="IPR003010">
    <property type="entry name" value="C-N_Hydrolase"/>
</dbReference>
<dbReference type="RefSeq" id="WP_205116150.1">
    <property type="nucleotide sequence ID" value="NZ_JAFBCM010000001.1"/>
</dbReference>
<dbReference type="PANTHER" id="PTHR23088:SF27">
    <property type="entry name" value="DEAMINATED GLUTATHIONE AMIDASE"/>
    <property type="match status" value="1"/>
</dbReference>
<dbReference type="PROSITE" id="PS50263">
    <property type="entry name" value="CN_HYDROLASE"/>
    <property type="match status" value="1"/>
</dbReference>
<dbReference type="InterPro" id="IPR036526">
    <property type="entry name" value="C-N_Hydrolase_sf"/>
</dbReference>
<keyword evidence="3" id="KW-0378">Hydrolase</keyword>
<dbReference type="PROSITE" id="PS01227">
    <property type="entry name" value="UPF0012"/>
    <property type="match status" value="1"/>
</dbReference>
<dbReference type="Proteomes" id="UP001595699">
    <property type="component" value="Unassembled WGS sequence"/>
</dbReference>